<dbReference type="Gene3D" id="3.20.20.140">
    <property type="entry name" value="Metal-dependent hydrolases"/>
    <property type="match status" value="1"/>
</dbReference>
<keyword evidence="1" id="KW-0732">Signal</keyword>
<evidence type="ECO:0000313" key="3">
    <source>
        <dbReference type="EMBL" id="NNU16140.1"/>
    </source>
</evidence>
<dbReference type="GO" id="GO:0016810">
    <property type="term" value="F:hydrolase activity, acting on carbon-nitrogen (but not peptide) bonds"/>
    <property type="evidence" value="ECO:0007669"/>
    <property type="project" value="InterPro"/>
</dbReference>
<dbReference type="Gene3D" id="1.20.58.520">
    <property type="entry name" value="Amidohydrolase"/>
    <property type="match status" value="1"/>
</dbReference>
<dbReference type="PANTHER" id="PTHR43135:SF3">
    <property type="entry name" value="ALPHA-D-RIBOSE 1-METHYLPHOSPHONATE 5-TRIPHOSPHATE DIPHOSPHATASE"/>
    <property type="match status" value="1"/>
</dbReference>
<keyword evidence="3" id="KW-0378">Hydrolase</keyword>
<dbReference type="Gene3D" id="2.120.10.30">
    <property type="entry name" value="TolB, C-terminal domain"/>
    <property type="match status" value="2"/>
</dbReference>
<dbReference type="Proteomes" id="UP000536835">
    <property type="component" value="Unassembled WGS sequence"/>
</dbReference>
<proteinExistence type="predicted"/>
<dbReference type="InterPro" id="IPR011059">
    <property type="entry name" value="Metal-dep_hydrolase_composite"/>
</dbReference>
<dbReference type="Pfam" id="PF07676">
    <property type="entry name" value="PD40"/>
    <property type="match status" value="4"/>
</dbReference>
<dbReference type="SUPFAM" id="SSF69304">
    <property type="entry name" value="Tricorn protease N-terminal domain"/>
    <property type="match status" value="1"/>
</dbReference>
<dbReference type="PANTHER" id="PTHR43135">
    <property type="entry name" value="ALPHA-D-RIBOSE 1-METHYLPHOSPHONATE 5-TRIPHOSPHATE DIPHOSPHATASE"/>
    <property type="match status" value="1"/>
</dbReference>
<dbReference type="PROSITE" id="PS51257">
    <property type="entry name" value="PROKAR_LIPOPROTEIN"/>
    <property type="match status" value="1"/>
</dbReference>
<accession>A0A7Y3RM55</accession>
<protein>
    <submittedName>
        <fullName evidence="3">Amidohydrolase family protein</fullName>
    </submittedName>
</protein>
<feature type="domain" description="Amidohydrolase-related" evidence="2">
    <location>
        <begin position="1006"/>
        <end position="1070"/>
    </location>
</feature>
<organism evidence="3 4">
    <name type="scientific">Parvularcula mediterranea</name>
    <dbReference type="NCBI Taxonomy" id="2732508"/>
    <lineage>
        <taxon>Bacteria</taxon>
        <taxon>Pseudomonadati</taxon>
        <taxon>Pseudomonadota</taxon>
        <taxon>Alphaproteobacteria</taxon>
        <taxon>Parvularculales</taxon>
        <taxon>Parvularculaceae</taxon>
        <taxon>Parvularcula</taxon>
    </lineage>
</organism>
<dbReference type="Pfam" id="PF01979">
    <property type="entry name" value="Amidohydro_1"/>
    <property type="match status" value="1"/>
</dbReference>
<evidence type="ECO:0000259" key="2">
    <source>
        <dbReference type="Pfam" id="PF01979"/>
    </source>
</evidence>
<dbReference type="InterPro" id="IPR011042">
    <property type="entry name" value="6-blade_b-propeller_TolB-like"/>
</dbReference>
<sequence>MTRRDRGSALPILMGLLASTALSSACADDHAAKSEEQEKEAPLSLEGKTEKLNFNVEEGTWLSLTLGPDDGRIIFDLLGDLYQIPKGGGEAERFTSGLGFDSQPALSPDGTTLAFISDREGEDDLWVSDADGENARKISSVGNGRILSPAWSPDGQFILVSEIGSEPGLTMYHVDGGSGVALMARPASGGDAYPVNGAGAAFSPDGRYVYYASPTGGSYPGAQIHRLDRQTGVEAPITQLEGGAMRPVVSPDGEHLAYITRDESETRLRVRNLRTGADRQIISGLQRDAQEQRRAPSRDYYPSYAFTAESDAIIIGHDGAFAEVGLEDGSVDAIAFSAEIDLDIGPDLTAPYAVDEVPVRARIIHDPVLSPGKDKIAASILGGIYVTDAEEGAEPRKISPDDVMAFVPTWSPDGRHIAFVTWSDIGGGYIWRMPADGSAEPRRLTDHAAYYTDLDWSPDGQTLVAMRGNEWTRHRTFSEFGGLDTPMEFISLPAQGGEVTVLRPASDGERDPHFGEASDRVFAYSGEALFSMTLSGADMIEHLTVDGPKRRQGGDPNYAEQIRIRPNGEWAVALMNGQVWVVPVAKLGATIPQISVRGPSLPIARLTDIGADFVGWSDDGSDVVWAIGSTFYRRPFDEIAFAPPAEDEGEEEASDESAVPEEHPSVLAQKLSVTVPRNVPEGAVLLSGATVITMDGDDTEEMAEGMRNADILIVGDRIEAIGQKGSLDVPEDAERIDLRGKFVIPGLLDTHAHWEFRTQDVLEPHNWSLAANLAYGVTAGLDVQTAHKDYFTYRDWVDAGVSVGQRAFMTGPGIFANNQFQSYERTHAYLRRYSDHYETKNIKAYLTGNRQQRHWVVRASQDLGLMPTTEGGADMKMDITHAIDGMHGNEHNLPITPLREDVVKLYAETKTAYTATLLVQYQAISALNWFFTNENPHDDEKLARFYPENRIDELTRRRGTWARDDEYAFKQAAADVAAIQRAGGLVGIGGHAELQGLGFHWEMRIHEMGGMTPEEVLRAATIDGATIIGVEGDLGSIEEGKLADLVVLNSDPRKTIENAADIHYVMKGGELYDDETLTRVWPSEKKLEPFWWTDSPD</sequence>
<dbReference type="InterPro" id="IPR051781">
    <property type="entry name" value="Metallo-dep_Hydrolase"/>
</dbReference>
<dbReference type="Gene3D" id="3.30.110.90">
    <property type="entry name" value="Amidohydrolase"/>
    <property type="match status" value="1"/>
</dbReference>
<keyword evidence="4" id="KW-1185">Reference proteome</keyword>
<dbReference type="SUPFAM" id="SSF82171">
    <property type="entry name" value="DPP6 N-terminal domain-like"/>
    <property type="match status" value="1"/>
</dbReference>
<dbReference type="SUPFAM" id="SSF51338">
    <property type="entry name" value="Composite domain of metallo-dependent hydrolases"/>
    <property type="match status" value="1"/>
</dbReference>
<feature type="signal peptide" evidence="1">
    <location>
        <begin position="1"/>
        <end position="27"/>
    </location>
</feature>
<dbReference type="SUPFAM" id="SSF51556">
    <property type="entry name" value="Metallo-dependent hydrolases"/>
    <property type="match status" value="1"/>
</dbReference>
<dbReference type="Gene3D" id="2.30.40.10">
    <property type="entry name" value="Urease, subunit C, domain 1"/>
    <property type="match status" value="2"/>
</dbReference>
<dbReference type="InterPro" id="IPR032466">
    <property type="entry name" value="Metal_Hydrolase"/>
</dbReference>
<evidence type="ECO:0000256" key="1">
    <source>
        <dbReference type="SAM" id="SignalP"/>
    </source>
</evidence>
<feature type="chain" id="PRO_5031347504" evidence="1">
    <location>
        <begin position="28"/>
        <end position="1097"/>
    </location>
</feature>
<dbReference type="RefSeq" id="WP_173198122.1">
    <property type="nucleotide sequence ID" value="NZ_JABFCX010000002.1"/>
</dbReference>
<name>A0A7Y3RM55_9PROT</name>
<comment type="caution">
    <text evidence="3">The sequence shown here is derived from an EMBL/GenBank/DDBJ whole genome shotgun (WGS) entry which is preliminary data.</text>
</comment>
<gene>
    <name evidence="3" type="ORF">HK107_07380</name>
</gene>
<dbReference type="EMBL" id="JABFCX010000002">
    <property type="protein sequence ID" value="NNU16140.1"/>
    <property type="molecule type" value="Genomic_DNA"/>
</dbReference>
<reference evidence="3 4" key="1">
    <citation type="submission" date="2020-05" db="EMBL/GenBank/DDBJ databases">
        <title>Parvularcula mediterraneae sp. nov., isolated from polypropylene straw from shallow seawater of the seashore of Laganas in Zakynthos island, Greece.</title>
        <authorList>
            <person name="Szabo I."/>
            <person name="Al-Omari J."/>
            <person name="Rado J."/>
            <person name="Szerdahelyi G.S."/>
        </authorList>
    </citation>
    <scope>NUCLEOTIDE SEQUENCE [LARGE SCALE GENOMIC DNA]</scope>
    <source>
        <strain evidence="3 4">ZS-1/3</strain>
    </source>
</reference>
<dbReference type="InterPro" id="IPR006680">
    <property type="entry name" value="Amidohydro-rel"/>
</dbReference>
<dbReference type="InterPro" id="IPR011659">
    <property type="entry name" value="WD40"/>
</dbReference>
<evidence type="ECO:0000313" key="4">
    <source>
        <dbReference type="Proteomes" id="UP000536835"/>
    </source>
</evidence>
<dbReference type="AlphaFoldDB" id="A0A7Y3RM55"/>